<evidence type="ECO:0000256" key="1">
    <source>
        <dbReference type="ARBA" id="ARBA00010645"/>
    </source>
</evidence>
<accession>D0L0Y6</accession>
<dbReference type="eggNOG" id="COG2914">
    <property type="taxonomic scope" value="Bacteria"/>
</dbReference>
<dbReference type="Pfam" id="PF03658">
    <property type="entry name" value="Ub-RnfH"/>
    <property type="match status" value="1"/>
</dbReference>
<organism evidence="3 4">
    <name type="scientific">Halothiobacillus neapolitanus (strain ATCC 23641 / DSM 15147 / CIP 104769 / NCIMB 8539 / c2)</name>
    <name type="common">Thiobacillus neapolitanus</name>
    <dbReference type="NCBI Taxonomy" id="555778"/>
    <lineage>
        <taxon>Bacteria</taxon>
        <taxon>Pseudomonadati</taxon>
        <taxon>Pseudomonadota</taxon>
        <taxon>Gammaproteobacteria</taxon>
        <taxon>Chromatiales</taxon>
        <taxon>Halothiobacillaceae</taxon>
        <taxon>Halothiobacillus</taxon>
    </lineage>
</organism>
<proteinExistence type="inferred from homology"/>
<evidence type="ECO:0000313" key="3">
    <source>
        <dbReference type="EMBL" id="ACX96359.1"/>
    </source>
</evidence>
<reference evidence="3 4" key="1">
    <citation type="submission" date="2009-10" db="EMBL/GenBank/DDBJ databases">
        <title>Complete sequence of Halothiobacillus neapolitanus c2.</title>
        <authorList>
            <consortium name="US DOE Joint Genome Institute"/>
            <person name="Lucas S."/>
            <person name="Copeland A."/>
            <person name="Lapidus A."/>
            <person name="Glavina del Rio T."/>
            <person name="Tice H."/>
            <person name="Bruce D."/>
            <person name="Goodwin L."/>
            <person name="Pitluck S."/>
            <person name="Davenport K."/>
            <person name="Brettin T."/>
            <person name="Detter J.C."/>
            <person name="Han C."/>
            <person name="Tapia R."/>
            <person name="Larimer F."/>
            <person name="Land M."/>
            <person name="Hauser L."/>
            <person name="Kyrpides N."/>
            <person name="Mikhailova N."/>
            <person name="Kerfeld C."/>
            <person name="Cannon G."/>
            <person name="Heinhort S."/>
        </authorList>
    </citation>
    <scope>NUCLEOTIDE SEQUENCE [LARGE SCALE GENOMIC DNA]</scope>
    <source>
        <strain evidence="4">ATCC 23641 / c2</strain>
    </source>
</reference>
<keyword evidence="4" id="KW-1185">Reference proteome</keyword>
<dbReference type="AlphaFoldDB" id="D0L0Y6"/>
<gene>
    <name evidence="3" type="ordered locus">Hneap_1528</name>
</gene>
<dbReference type="HAMAP" id="MF_00460">
    <property type="entry name" value="UPF0125_RnfH"/>
    <property type="match status" value="1"/>
</dbReference>
<dbReference type="InterPro" id="IPR005346">
    <property type="entry name" value="RnfH"/>
</dbReference>
<name>D0L0Y6_HALNC</name>
<comment type="similarity">
    <text evidence="1 2">Belongs to the UPF0125 (RnfH) family.</text>
</comment>
<dbReference type="InterPro" id="IPR037021">
    <property type="entry name" value="RnfH_sf"/>
</dbReference>
<dbReference type="Proteomes" id="UP000009102">
    <property type="component" value="Chromosome"/>
</dbReference>
<dbReference type="PANTHER" id="PTHR37483:SF1">
    <property type="entry name" value="UPF0125 PROTEIN RATB"/>
    <property type="match status" value="1"/>
</dbReference>
<dbReference type="EMBL" id="CP001801">
    <property type="protein sequence ID" value="ACX96359.1"/>
    <property type="molecule type" value="Genomic_DNA"/>
</dbReference>
<dbReference type="STRING" id="555778.Hneap_1528"/>
<dbReference type="NCBIfam" id="NF002490">
    <property type="entry name" value="PRK01777.1"/>
    <property type="match status" value="1"/>
</dbReference>
<dbReference type="PANTHER" id="PTHR37483">
    <property type="entry name" value="UPF0125 PROTEIN RATB"/>
    <property type="match status" value="1"/>
</dbReference>
<evidence type="ECO:0000313" key="4">
    <source>
        <dbReference type="Proteomes" id="UP000009102"/>
    </source>
</evidence>
<sequence length="103" mass="11595">MNLDSPAVGVIEVEVAYAKPDRQVILAVTVPEDATVQMAIDASGIREQFPEIDLEHQKVGIFSRLVTLNQRLQARDRIEIYRPLQADPKAARRERAAKKDEQS</sequence>
<evidence type="ECO:0000256" key="2">
    <source>
        <dbReference type="HAMAP-Rule" id="MF_00460"/>
    </source>
</evidence>
<dbReference type="InterPro" id="IPR016155">
    <property type="entry name" value="Mopterin_synth/thiamin_S_b"/>
</dbReference>
<dbReference type="Gene3D" id="3.10.20.280">
    <property type="entry name" value="RnfH-like"/>
    <property type="match status" value="1"/>
</dbReference>
<dbReference type="SUPFAM" id="SSF54285">
    <property type="entry name" value="MoaD/ThiS"/>
    <property type="match status" value="1"/>
</dbReference>
<protein>
    <recommendedName>
        <fullName evidence="2">UPF0125 protein Hneap_1528</fullName>
    </recommendedName>
</protein>
<dbReference type="HOGENOM" id="CLU_150721_1_0_6"/>
<dbReference type="KEGG" id="hna:Hneap_1528"/>